<organism evidence="1 2">
    <name type="scientific">Salinicoccus sediminis</name>
    <dbReference type="NCBI Taxonomy" id="1432562"/>
    <lineage>
        <taxon>Bacteria</taxon>
        <taxon>Bacillati</taxon>
        <taxon>Bacillota</taxon>
        <taxon>Bacilli</taxon>
        <taxon>Bacillales</taxon>
        <taxon>Staphylococcaceae</taxon>
        <taxon>Salinicoccus</taxon>
    </lineage>
</organism>
<dbReference type="EMBL" id="LAYZ01000024">
    <property type="protein sequence ID" value="KKK33926.1"/>
    <property type="molecule type" value="Genomic_DNA"/>
</dbReference>
<dbReference type="STRING" id="1432562.WN59_09975"/>
<name>A0A0M2SJT9_9STAP</name>
<sequence length="160" mass="19529">MLTVRYNHKLKKTEITATVISKSRIEWIQDVRKLMSDYISQSYVLKEIVNSIFNGYFISNKTKQKYYHEYYKLLKYRDLLLLYISDSKEHKEIVKLIECLHEKTMFNLSERNLSKEKKENYHKNQREAAEKLRVEARDYFKNLWEEAKIETELNKKFSNK</sequence>
<dbReference type="AlphaFoldDB" id="A0A0M2SJT9"/>
<evidence type="ECO:0000313" key="2">
    <source>
        <dbReference type="Proteomes" id="UP000034287"/>
    </source>
</evidence>
<dbReference type="Proteomes" id="UP000034287">
    <property type="component" value="Unassembled WGS sequence"/>
</dbReference>
<proteinExistence type="predicted"/>
<accession>A0A0M2SJT9</accession>
<reference evidence="1 2" key="1">
    <citation type="submission" date="2015-04" db="EMBL/GenBank/DDBJ databases">
        <title>Taxonomic description and genome sequence of Salinicoccus sediminis sp. nov., a novel hyper halotolerant bacterium isolated from marine sediment.</title>
        <authorList>
            <person name="Mathan Kumar R."/>
            <person name="Kaur G."/>
            <person name="Kumar N."/>
            <person name="Kumar A."/>
            <person name="Singh N.K."/>
            <person name="Kaur N."/>
            <person name="Mayilraj S."/>
        </authorList>
    </citation>
    <scope>NUCLEOTIDE SEQUENCE [LARGE SCALE GENOMIC DNA]</scope>
    <source>
        <strain evidence="1 2">SV-16</strain>
    </source>
</reference>
<keyword evidence="2" id="KW-1185">Reference proteome</keyword>
<dbReference type="PATRIC" id="fig|1432562.3.peg.1979"/>
<protein>
    <submittedName>
        <fullName evidence="1">Uncharacterized protein</fullName>
    </submittedName>
</protein>
<comment type="caution">
    <text evidence="1">The sequence shown here is derived from an EMBL/GenBank/DDBJ whole genome shotgun (WGS) entry which is preliminary data.</text>
</comment>
<dbReference type="RefSeq" id="WP_046516672.1">
    <property type="nucleotide sequence ID" value="NZ_LAYZ01000024.1"/>
</dbReference>
<evidence type="ECO:0000313" key="1">
    <source>
        <dbReference type="EMBL" id="KKK33926.1"/>
    </source>
</evidence>
<gene>
    <name evidence="1" type="ORF">WN59_09975</name>
</gene>